<comment type="caution">
    <text evidence="2">The sequence shown here is derived from an EMBL/GenBank/DDBJ whole genome shotgun (WGS) entry which is preliminary data.</text>
</comment>
<protein>
    <submittedName>
        <fullName evidence="2">Uncharacterized protein</fullName>
    </submittedName>
</protein>
<feature type="region of interest" description="Disordered" evidence="1">
    <location>
        <begin position="1"/>
        <end position="54"/>
    </location>
</feature>
<dbReference type="Proteomes" id="UP000295689">
    <property type="component" value="Unassembled WGS sequence"/>
</dbReference>
<name>A0A4V2RDU5_9BACI</name>
<dbReference type="RefSeq" id="WP_158287051.1">
    <property type="nucleotide sequence ID" value="NZ_SLVV01000004.1"/>
</dbReference>
<dbReference type="EMBL" id="SLVV01000004">
    <property type="protein sequence ID" value="TCN26220.1"/>
    <property type="molecule type" value="Genomic_DNA"/>
</dbReference>
<accession>A0A4V2RDU5</accession>
<feature type="compositionally biased region" description="Basic and acidic residues" evidence="1">
    <location>
        <begin position="1"/>
        <end position="49"/>
    </location>
</feature>
<evidence type="ECO:0000313" key="3">
    <source>
        <dbReference type="Proteomes" id="UP000295689"/>
    </source>
</evidence>
<proteinExistence type="predicted"/>
<gene>
    <name evidence="2" type="ORF">EV146_104330</name>
</gene>
<dbReference type="AlphaFoldDB" id="A0A4V2RDU5"/>
<sequence>MKAKIKLESERKGLHEPDEAQNETREREKGLHHPVKNENSYRETKETRRTSTTHSFLKENLYQPKQMRRQKKDCWYVG</sequence>
<evidence type="ECO:0000313" key="2">
    <source>
        <dbReference type="EMBL" id="TCN26220.1"/>
    </source>
</evidence>
<organism evidence="2 3">
    <name type="scientific">Mesobacillus foraminis</name>
    <dbReference type="NCBI Taxonomy" id="279826"/>
    <lineage>
        <taxon>Bacteria</taxon>
        <taxon>Bacillati</taxon>
        <taxon>Bacillota</taxon>
        <taxon>Bacilli</taxon>
        <taxon>Bacillales</taxon>
        <taxon>Bacillaceae</taxon>
        <taxon>Mesobacillus</taxon>
    </lineage>
</organism>
<evidence type="ECO:0000256" key="1">
    <source>
        <dbReference type="SAM" id="MobiDB-lite"/>
    </source>
</evidence>
<keyword evidence="3" id="KW-1185">Reference proteome</keyword>
<reference evidence="2 3" key="1">
    <citation type="journal article" date="2015" name="Stand. Genomic Sci.">
        <title>Genomic Encyclopedia of Bacterial and Archaeal Type Strains, Phase III: the genomes of soil and plant-associated and newly described type strains.</title>
        <authorList>
            <person name="Whitman W.B."/>
            <person name="Woyke T."/>
            <person name="Klenk H.P."/>
            <person name="Zhou Y."/>
            <person name="Lilburn T.G."/>
            <person name="Beck B.J."/>
            <person name="De Vos P."/>
            <person name="Vandamme P."/>
            <person name="Eisen J.A."/>
            <person name="Garrity G."/>
            <person name="Hugenholtz P."/>
            <person name="Kyrpides N.C."/>
        </authorList>
    </citation>
    <scope>NUCLEOTIDE SEQUENCE [LARGE SCALE GENOMIC DNA]</scope>
    <source>
        <strain evidence="2 3">CV53</strain>
    </source>
</reference>